<dbReference type="OrthoDB" id="530191at2759"/>
<name>A0A835Y1Z3_9CHLO</name>
<dbReference type="AlphaFoldDB" id="A0A835Y1Z3"/>
<sequence length="290" mass="31095">MNAPLQILVRAAAEARVVPSPPADLSEVTSRLAQTLSWPGLQMMALQYQGRLDQSSVVAVLRRAAQLAASTPSPTPAEQYACARFLESIAMTCASLIPSMNAATVAGVLGTLGALAASGMLILRQVPYMVVVLVQALILASLPQLHEYSGPQLAFVLRGCAMLSPSGLPEVWLDEWQAVTTVPVLSAMPPEALDAVVGALQTLYNRQNWLPQDRWLGELLMVVEKQLPDYDGEGLRQLAVALAGLEVRPHNGWLGKFRAAFDKRVAAAEVEPQDVAGVLYAFTKLEVAFA</sequence>
<evidence type="ECO:0000313" key="2">
    <source>
        <dbReference type="Proteomes" id="UP000612055"/>
    </source>
</evidence>
<gene>
    <name evidence="1" type="ORF">HYH03_008613</name>
</gene>
<dbReference type="EMBL" id="JAEHOE010000039">
    <property type="protein sequence ID" value="KAG2493193.1"/>
    <property type="molecule type" value="Genomic_DNA"/>
</dbReference>
<organism evidence="1 2">
    <name type="scientific">Edaphochlamys debaryana</name>
    <dbReference type="NCBI Taxonomy" id="47281"/>
    <lineage>
        <taxon>Eukaryota</taxon>
        <taxon>Viridiplantae</taxon>
        <taxon>Chlorophyta</taxon>
        <taxon>core chlorophytes</taxon>
        <taxon>Chlorophyceae</taxon>
        <taxon>CS clade</taxon>
        <taxon>Chlamydomonadales</taxon>
        <taxon>Chlamydomonadales incertae sedis</taxon>
        <taxon>Edaphochlamys</taxon>
    </lineage>
</organism>
<evidence type="ECO:0000313" key="1">
    <source>
        <dbReference type="EMBL" id="KAG2493193.1"/>
    </source>
</evidence>
<reference evidence="1" key="1">
    <citation type="journal article" date="2020" name="bioRxiv">
        <title>Comparative genomics of Chlamydomonas.</title>
        <authorList>
            <person name="Craig R.J."/>
            <person name="Hasan A.R."/>
            <person name="Ness R.W."/>
            <person name="Keightley P.D."/>
        </authorList>
    </citation>
    <scope>NUCLEOTIDE SEQUENCE</scope>
    <source>
        <strain evidence="1">CCAP 11/70</strain>
    </source>
</reference>
<keyword evidence="2" id="KW-1185">Reference proteome</keyword>
<comment type="caution">
    <text evidence="1">The sequence shown here is derived from an EMBL/GenBank/DDBJ whole genome shotgun (WGS) entry which is preliminary data.</text>
</comment>
<proteinExistence type="predicted"/>
<protein>
    <submittedName>
        <fullName evidence="1">Uncharacterized protein</fullName>
    </submittedName>
</protein>
<dbReference type="Proteomes" id="UP000612055">
    <property type="component" value="Unassembled WGS sequence"/>
</dbReference>
<accession>A0A835Y1Z3</accession>